<feature type="transmembrane region" description="Helical" evidence="6">
    <location>
        <begin position="12"/>
        <end position="30"/>
    </location>
</feature>
<keyword evidence="6" id="KW-0472">Membrane</keyword>
<keyword evidence="4 10" id="KW-0418">Kinase</keyword>
<organism evidence="10 11">
    <name type="scientific">Paenibacillus mendelii</name>
    <dbReference type="NCBI Taxonomy" id="206163"/>
    <lineage>
        <taxon>Bacteria</taxon>
        <taxon>Bacillati</taxon>
        <taxon>Bacillota</taxon>
        <taxon>Bacilli</taxon>
        <taxon>Bacillales</taxon>
        <taxon>Paenibacillaceae</taxon>
        <taxon>Paenibacillus</taxon>
    </lineage>
</organism>
<feature type="domain" description="DesK/YvfT N-terminal" evidence="9">
    <location>
        <begin position="2"/>
        <end position="150"/>
    </location>
</feature>
<feature type="transmembrane region" description="Helical" evidence="6">
    <location>
        <begin position="36"/>
        <end position="54"/>
    </location>
</feature>
<evidence type="ECO:0000256" key="6">
    <source>
        <dbReference type="SAM" id="Phobius"/>
    </source>
</evidence>
<dbReference type="PANTHER" id="PTHR24421">
    <property type="entry name" value="NITRATE/NITRITE SENSOR PROTEIN NARX-RELATED"/>
    <property type="match status" value="1"/>
</dbReference>
<name>A0ABV6J9A1_9BACL</name>
<feature type="transmembrane region" description="Helical" evidence="6">
    <location>
        <begin position="83"/>
        <end position="99"/>
    </location>
</feature>
<dbReference type="Gene3D" id="3.30.565.10">
    <property type="entry name" value="Histidine kinase-like ATPase, C-terminal domain"/>
    <property type="match status" value="1"/>
</dbReference>
<feature type="domain" description="Histidine kinase/HSP90-like ATPase" evidence="7">
    <location>
        <begin position="282"/>
        <end position="364"/>
    </location>
</feature>
<dbReference type="EC" id="2.7.13.3" evidence="2"/>
<dbReference type="Gene3D" id="1.20.5.1930">
    <property type="match status" value="1"/>
</dbReference>
<evidence type="ECO:0000259" key="7">
    <source>
        <dbReference type="Pfam" id="PF02518"/>
    </source>
</evidence>
<reference evidence="10 11" key="1">
    <citation type="submission" date="2024-09" db="EMBL/GenBank/DDBJ databases">
        <authorList>
            <person name="Sun Q."/>
            <person name="Mori K."/>
        </authorList>
    </citation>
    <scope>NUCLEOTIDE SEQUENCE [LARGE SCALE GENOMIC DNA]</scope>
    <source>
        <strain evidence="10 11">CCM 4839</strain>
    </source>
</reference>
<keyword evidence="6" id="KW-1133">Transmembrane helix</keyword>
<dbReference type="Pfam" id="PF07730">
    <property type="entry name" value="HisKA_3"/>
    <property type="match status" value="1"/>
</dbReference>
<dbReference type="InterPro" id="IPR036890">
    <property type="entry name" value="HATPase_C_sf"/>
</dbReference>
<dbReference type="Pfam" id="PF23540">
    <property type="entry name" value="DesK_N"/>
    <property type="match status" value="1"/>
</dbReference>
<evidence type="ECO:0000256" key="5">
    <source>
        <dbReference type="ARBA" id="ARBA00023012"/>
    </source>
</evidence>
<keyword evidence="5" id="KW-0902">Two-component regulatory system</keyword>
<dbReference type="InterPro" id="IPR011712">
    <property type="entry name" value="Sig_transdc_His_kin_sub3_dim/P"/>
</dbReference>
<evidence type="ECO:0000256" key="1">
    <source>
        <dbReference type="ARBA" id="ARBA00000085"/>
    </source>
</evidence>
<accession>A0ABV6J9A1</accession>
<proteinExistence type="predicted"/>
<dbReference type="RefSeq" id="WP_204819532.1">
    <property type="nucleotide sequence ID" value="NZ_JANHOF010000003.1"/>
</dbReference>
<evidence type="ECO:0000256" key="4">
    <source>
        <dbReference type="ARBA" id="ARBA00022777"/>
    </source>
</evidence>
<gene>
    <name evidence="10" type="ORF">ACFFJ8_13835</name>
</gene>
<dbReference type="GO" id="GO:0016301">
    <property type="term" value="F:kinase activity"/>
    <property type="evidence" value="ECO:0007669"/>
    <property type="project" value="UniProtKB-KW"/>
</dbReference>
<sequence length="375" mass="42625">MKWFRLLPKGTGITPYIWALLYILPFYFIFQSSSLSRIWIGIVLMIAFVAASQLSQTKNRLLLYVWTFLQIGISAVMTLHYDYVYLAFFIAYFIGNIRMRVHFFVLYAIHLTSVFITINYSFIKQNEVFISQFPFIILCLIGAILLPMNTYSQIKRGELQEKLEYANKRIAELVIQEERQRISRDLHDTLGQKLSLIGLKSDLASRLVLKSPEQAKNEMKDVNLTARTALKEVRQLVSKMRGAKVADEIIHARQMLEAAHIDFQYSGDSKLADTPPFIQHVLSMCVKETVTNIVKHSQATSCDMLIEQTPTDTIIRIRDNGIGIPANIPSGNGLQGMRERLEFVNGSVSIASTQGTIVTIRVPRVNKQKEAGDSI</sequence>
<dbReference type="InterPro" id="IPR050482">
    <property type="entry name" value="Sensor_HK_TwoCompSys"/>
</dbReference>
<evidence type="ECO:0000256" key="3">
    <source>
        <dbReference type="ARBA" id="ARBA00022679"/>
    </source>
</evidence>
<dbReference type="EMBL" id="JBHLVF010000017">
    <property type="protein sequence ID" value="MFC0392448.1"/>
    <property type="molecule type" value="Genomic_DNA"/>
</dbReference>
<keyword evidence="6" id="KW-0812">Transmembrane</keyword>
<dbReference type="InterPro" id="IPR056374">
    <property type="entry name" value="DesK/YvfT_N"/>
</dbReference>
<dbReference type="CDD" id="cd16917">
    <property type="entry name" value="HATPase_UhpB-NarQ-NarX-like"/>
    <property type="match status" value="1"/>
</dbReference>
<protein>
    <recommendedName>
        <fullName evidence="2">histidine kinase</fullName>
        <ecNumber evidence="2">2.7.13.3</ecNumber>
    </recommendedName>
</protein>
<feature type="transmembrane region" description="Helical" evidence="6">
    <location>
        <begin position="104"/>
        <end position="123"/>
    </location>
</feature>
<dbReference type="Pfam" id="PF02518">
    <property type="entry name" value="HATPase_c"/>
    <property type="match status" value="1"/>
</dbReference>
<dbReference type="InterPro" id="IPR003594">
    <property type="entry name" value="HATPase_dom"/>
</dbReference>
<evidence type="ECO:0000259" key="8">
    <source>
        <dbReference type="Pfam" id="PF07730"/>
    </source>
</evidence>
<evidence type="ECO:0000313" key="10">
    <source>
        <dbReference type="EMBL" id="MFC0392448.1"/>
    </source>
</evidence>
<dbReference type="PANTHER" id="PTHR24421:SF63">
    <property type="entry name" value="SENSOR HISTIDINE KINASE DESK"/>
    <property type="match status" value="1"/>
</dbReference>
<evidence type="ECO:0000256" key="2">
    <source>
        <dbReference type="ARBA" id="ARBA00012438"/>
    </source>
</evidence>
<comment type="caution">
    <text evidence="10">The sequence shown here is derived from an EMBL/GenBank/DDBJ whole genome shotgun (WGS) entry which is preliminary data.</text>
</comment>
<feature type="domain" description="Signal transduction histidine kinase subgroup 3 dimerisation and phosphoacceptor" evidence="8">
    <location>
        <begin position="178"/>
        <end position="241"/>
    </location>
</feature>
<evidence type="ECO:0000259" key="9">
    <source>
        <dbReference type="Pfam" id="PF23540"/>
    </source>
</evidence>
<comment type="catalytic activity">
    <reaction evidence="1">
        <text>ATP + protein L-histidine = ADP + protein N-phospho-L-histidine.</text>
        <dbReference type="EC" id="2.7.13.3"/>
    </reaction>
</comment>
<dbReference type="SUPFAM" id="SSF55874">
    <property type="entry name" value="ATPase domain of HSP90 chaperone/DNA topoisomerase II/histidine kinase"/>
    <property type="match status" value="1"/>
</dbReference>
<feature type="transmembrane region" description="Helical" evidence="6">
    <location>
        <begin position="129"/>
        <end position="146"/>
    </location>
</feature>
<keyword evidence="11" id="KW-1185">Reference proteome</keyword>
<evidence type="ECO:0000313" key="11">
    <source>
        <dbReference type="Proteomes" id="UP001589818"/>
    </source>
</evidence>
<keyword evidence="3" id="KW-0808">Transferase</keyword>
<dbReference type="Proteomes" id="UP001589818">
    <property type="component" value="Unassembled WGS sequence"/>
</dbReference>